<name>A0ABS4GQJ0_9BACL</name>
<reference evidence="1 2" key="1">
    <citation type="submission" date="2021-03" db="EMBL/GenBank/DDBJ databases">
        <title>Genomic Encyclopedia of Type Strains, Phase IV (KMG-IV): sequencing the most valuable type-strain genomes for metagenomic binning, comparative biology and taxonomic classification.</title>
        <authorList>
            <person name="Goeker M."/>
        </authorList>
    </citation>
    <scope>NUCLEOTIDE SEQUENCE [LARGE SCALE GENOMIC DNA]</scope>
    <source>
        <strain evidence="1 2">DSM 24738</strain>
    </source>
</reference>
<evidence type="ECO:0000313" key="1">
    <source>
        <dbReference type="EMBL" id="MBP1932535.1"/>
    </source>
</evidence>
<gene>
    <name evidence="1" type="ORF">J2Z37_002543</name>
</gene>
<dbReference type="RefSeq" id="WP_209810588.1">
    <property type="nucleotide sequence ID" value="NZ_JAGGKT010000007.1"/>
</dbReference>
<protein>
    <submittedName>
        <fullName evidence="1">Uncharacterized protein</fullName>
    </submittedName>
</protein>
<accession>A0ABS4GQJ0</accession>
<dbReference type="EMBL" id="JAGGKT010000007">
    <property type="protein sequence ID" value="MBP1932535.1"/>
    <property type="molecule type" value="Genomic_DNA"/>
</dbReference>
<comment type="caution">
    <text evidence="1">The sequence shown here is derived from an EMBL/GenBank/DDBJ whole genome shotgun (WGS) entry which is preliminary data.</text>
</comment>
<evidence type="ECO:0000313" key="2">
    <source>
        <dbReference type="Proteomes" id="UP001519343"/>
    </source>
</evidence>
<proteinExistence type="predicted"/>
<organism evidence="1 2">
    <name type="scientific">Ammoniphilus resinae</name>
    <dbReference type="NCBI Taxonomy" id="861532"/>
    <lineage>
        <taxon>Bacteria</taxon>
        <taxon>Bacillati</taxon>
        <taxon>Bacillota</taxon>
        <taxon>Bacilli</taxon>
        <taxon>Bacillales</taxon>
        <taxon>Paenibacillaceae</taxon>
        <taxon>Aneurinibacillus group</taxon>
        <taxon>Ammoniphilus</taxon>
    </lineage>
</organism>
<keyword evidence="2" id="KW-1185">Reference proteome</keyword>
<dbReference type="Proteomes" id="UP001519343">
    <property type="component" value="Unassembled WGS sequence"/>
</dbReference>
<sequence length="53" mass="6612">MPREKLSKKEQEEIMKHLPAHLQDMSPAWRNWFITLRKEMDMGREMRPRKMEE</sequence>